<keyword evidence="2" id="KW-1185">Reference proteome</keyword>
<reference evidence="1 2" key="1">
    <citation type="submission" date="2024-03" db="EMBL/GenBank/DDBJ databases">
        <title>A high-quality draft genome sequence of Diaporthe vaccinii, a causative agent of upright dieback and viscid rot disease in cranberry plants.</title>
        <authorList>
            <person name="Sarrasin M."/>
            <person name="Lang B.F."/>
            <person name="Burger G."/>
        </authorList>
    </citation>
    <scope>NUCLEOTIDE SEQUENCE [LARGE SCALE GENOMIC DNA]</scope>
    <source>
        <strain evidence="1 2">IS7</strain>
    </source>
</reference>
<evidence type="ECO:0000313" key="1">
    <source>
        <dbReference type="EMBL" id="KAL2288502.1"/>
    </source>
</evidence>
<sequence length="140" mass="15228">MQVELEVVKEMGSLTRTTVQGSRKLAILCTHMMAGLGGGKEYAGKGGRGIQGRTRDYISEQAGEADLIQVWDFALTPGGCAGRPAWYCVNEASRAEFTSGIVQCPVCRGSEVGGWANVARWGASMTRQKARRQLTDDDRW</sequence>
<dbReference type="Proteomes" id="UP001600888">
    <property type="component" value="Unassembled WGS sequence"/>
</dbReference>
<protein>
    <submittedName>
        <fullName evidence="1">Uncharacterized protein</fullName>
    </submittedName>
</protein>
<comment type="caution">
    <text evidence="1">The sequence shown here is derived from an EMBL/GenBank/DDBJ whole genome shotgun (WGS) entry which is preliminary data.</text>
</comment>
<gene>
    <name evidence="1" type="ORF">FJTKL_03877</name>
</gene>
<organism evidence="1 2">
    <name type="scientific">Diaporthe vaccinii</name>
    <dbReference type="NCBI Taxonomy" id="105482"/>
    <lineage>
        <taxon>Eukaryota</taxon>
        <taxon>Fungi</taxon>
        <taxon>Dikarya</taxon>
        <taxon>Ascomycota</taxon>
        <taxon>Pezizomycotina</taxon>
        <taxon>Sordariomycetes</taxon>
        <taxon>Sordariomycetidae</taxon>
        <taxon>Diaporthales</taxon>
        <taxon>Diaporthaceae</taxon>
        <taxon>Diaporthe</taxon>
        <taxon>Diaporthe eres species complex</taxon>
    </lineage>
</organism>
<name>A0ABR4F1D1_9PEZI</name>
<evidence type="ECO:0000313" key="2">
    <source>
        <dbReference type="Proteomes" id="UP001600888"/>
    </source>
</evidence>
<dbReference type="EMBL" id="JBAWTH010000016">
    <property type="protein sequence ID" value="KAL2288502.1"/>
    <property type="molecule type" value="Genomic_DNA"/>
</dbReference>
<proteinExistence type="predicted"/>
<accession>A0ABR4F1D1</accession>